<organism evidence="1">
    <name type="scientific">Rhodanobacter sp. IGA1.0</name>
    <dbReference type="NCBI Taxonomy" id="3158582"/>
    <lineage>
        <taxon>Bacteria</taxon>
        <taxon>Pseudomonadati</taxon>
        <taxon>Pseudomonadota</taxon>
        <taxon>Gammaproteobacteria</taxon>
        <taxon>Lysobacterales</taxon>
        <taxon>Rhodanobacteraceae</taxon>
        <taxon>Rhodanobacter</taxon>
    </lineage>
</organism>
<reference evidence="1" key="1">
    <citation type="submission" date="2024-06" db="EMBL/GenBank/DDBJ databases">
        <authorList>
            <person name="Sun Y."/>
        </authorList>
    </citation>
    <scope>NUCLEOTIDE SEQUENCE</scope>
    <source>
        <strain evidence="1">IGA1.0</strain>
    </source>
</reference>
<dbReference type="EMBL" id="CP157948">
    <property type="protein sequence ID" value="XBS89581.1"/>
    <property type="molecule type" value="Genomic_DNA"/>
</dbReference>
<proteinExistence type="predicted"/>
<name>A0AAU7QJD3_9GAMM</name>
<protein>
    <submittedName>
        <fullName evidence="1">Uncharacterized protein</fullName>
    </submittedName>
</protein>
<dbReference type="AlphaFoldDB" id="A0AAU7QJD3"/>
<accession>A0AAU7QJD3</accession>
<gene>
    <name evidence="1" type="ORF">ABNK63_14440</name>
</gene>
<evidence type="ECO:0000313" key="1">
    <source>
        <dbReference type="EMBL" id="XBS89581.1"/>
    </source>
</evidence>
<dbReference type="RefSeq" id="WP_350016017.1">
    <property type="nucleotide sequence ID" value="NZ_CP157948.1"/>
</dbReference>
<sequence length="66" mass="7367">MQALIVHSAFWRGVSLFAGMLMGKVVHDSRHRVLVAREGADLVCWCSSARSRREDELARSRQAQAG</sequence>